<evidence type="ECO:0000256" key="2">
    <source>
        <dbReference type="ARBA" id="ARBA00022475"/>
    </source>
</evidence>
<evidence type="ECO:0000256" key="5">
    <source>
        <dbReference type="ARBA" id="ARBA00023136"/>
    </source>
</evidence>
<keyword evidence="4 6" id="KW-1133">Transmembrane helix</keyword>
<dbReference type="RefSeq" id="WP_260591981.1">
    <property type="nucleotide sequence ID" value="NZ_CP104003.1"/>
</dbReference>
<feature type="transmembrane region" description="Helical" evidence="6">
    <location>
        <begin position="224"/>
        <end position="245"/>
    </location>
</feature>
<dbReference type="PANTHER" id="PTHR35402:SF2">
    <property type="entry name" value="FLAGELLA ACCESSORY PROTEIN J"/>
    <property type="match status" value="1"/>
</dbReference>
<keyword evidence="2" id="KW-1003">Cell membrane</keyword>
<dbReference type="GeneID" id="74943273"/>
<feature type="transmembrane region" description="Helical" evidence="6">
    <location>
        <begin position="561"/>
        <end position="582"/>
    </location>
</feature>
<feature type="transmembrane region" description="Helical" evidence="6">
    <location>
        <begin position="333"/>
        <end position="351"/>
    </location>
</feature>
<evidence type="ECO:0000313" key="9">
    <source>
        <dbReference type="Proteomes" id="UP001057580"/>
    </source>
</evidence>
<dbReference type="GO" id="GO:0005886">
    <property type="term" value="C:plasma membrane"/>
    <property type="evidence" value="ECO:0007669"/>
    <property type="project" value="UniProtKB-SubCell"/>
</dbReference>
<keyword evidence="3 6" id="KW-0812">Transmembrane</keyword>
<reference evidence="8" key="1">
    <citation type="submission" date="2022-09" db="EMBL/GenBank/DDBJ databases">
        <title>Diverse halophilic archaea isolated from saline environments.</title>
        <authorList>
            <person name="Cui H.-L."/>
        </authorList>
    </citation>
    <scope>NUCLEOTIDE SEQUENCE</scope>
    <source>
        <strain evidence="8">ZS-35-S2</strain>
    </source>
</reference>
<comment type="subcellular location">
    <subcellularLocation>
        <location evidence="1">Cell membrane</location>
        <topology evidence="1">Multi-pass membrane protein</topology>
    </subcellularLocation>
</comment>
<dbReference type="Proteomes" id="UP001057580">
    <property type="component" value="Chromosome"/>
</dbReference>
<organism evidence="8 9">
    <name type="scientific">Salinirubellus salinus</name>
    <dbReference type="NCBI Taxonomy" id="1364945"/>
    <lineage>
        <taxon>Archaea</taxon>
        <taxon>Methanobacteriati</taxon>
        <taxon>Methanobacteriota</taxon>
        <taxon>Stenosarchaea group</taxon>
        <taxon>Halobacteria</taxon>
        <taxon>Halobacteriales</taxon>
        <taxon>Natronomonadaceae</taxon>
        <taxon>Salinirubellus</taxon>
    </lineage>
</organism>
<evidence type="ECO:0000313" key="8">
    <source>
        <dbReference type="EMBL" id="UWM52986.1"/>
    </source>
</evidence>
<proteinExistence type="predicted"/>
<sequence>MAAEPGTENERTTGAATGGADGVDWLELAESVLEAYEKMEIPLRRYGLLVLAPAAMLFAFSVVGLVVLPFGLVVRLPLVLLGTVLFGAALVYPKLLVEQERIALERQINLIVTHMTVLSQTNIDRVEVFRTLAQEEEYGALAEEMGRIVQLVDAWNQSLDEACQRRARQVPSKPLSDFLDRMAYSLNAGQELGDFLLGEQEAMTQAYVTVYEGTLDNLEVMKDLYLSMILSMVFALVNAVVLPMLTGVDAATTVAAVLVVFVLVQAGFYYVIRTMSPYDPVWYQAGDHRTRDDWLLLGTVAGAGVLAALLLLGGAVMWFLGGSLGRFAADLPLPLKAAIPVTPLVIPGIVVRRMEEDIKDVDEEFPTFIRALGSSESAKQATTTAVLETLREKDFGELSSHIEGLYTRLSMRLDTGHSWYLFAAESRSYLVQKFSEMYNLGRQMGGEPKLLGELISRNMNEVLQLREQRRQATVTLIGVIYGITAAASFTMFIGLEVTVELAEISSEMNLDATGFGAQLLYAGVYDVPAIEYLLTLIVLFNAALSSLMIRQVDGGHKANAYFHFVLLLWLGALLGVATRSVAGALL</sequence>
<feature type="transmembrane region" description="Helical" evidence="6">
    <location>
        <begin position="293"/>
        <end position="321"/>
    </location>
</feature>
<evidence type="ECO:0000259" key="7">
    <source>
        <dbReference type="Pfam" id="PF00482"/>
    </source>
</evidence>
<keyword evidence="5 6" id="KW-0472">Membrane</keyword>
<dbReference type="PANTHER" id="PTHR35402">
    <property type="entry name" value="INTEGRAL MEMBRANE PROTEIN-RELATED"/>
    <property type="match status" value="1"/>
</dbReference>
<dbReference type="EMBL" id="CP104003">
    <property type="protein sequence ID" value="UWM52986.1"/>
    <property type="molecule type" value="Genomic_DNA"/>
</dbReference>
<feature type="transmembrane region" description="Helical" evidence="6">
    <location>
        <begin position="48"/>
        <end position="72"/>
    </location>
</feature>
<dbReference type="InterPro" id="IPR018076">
    <property type="entry name" value="T2SS_GspF_dom"/>
</dbReference>
<feature type="transmembrane region" description="Helical" evidence="6">
    <location>
        <begin position="529"/>
        <end position="549"/>
    </location>
</feature>
<dbReference type="AlphaFoldDB" id="A0A9E7QZN6"/>
<evidence type="ECO:0000256" key="3">
    <source>
        <dbReference type="ARBA" id="ARBA00022692"/>
    </source>
</evidence>
<evidence type="ECO:0000256" key="6">
    <source>
        <dbReference type="SAM" id="Phobius"/>
    </source>
</evidence>
<evidence type="ECO:0000256" key="1">
    <source>
        <dbReference type="ARBA" id="ARBA00004651"/>
    </source>
</evidence>
<feature type="transmembrane region" description="Helical" evidence="6">
    <location>
        <begin position="251"/>
        <end position="272"/>
    </location>
</feature>
<evidence type="ECO:0000256" key="4">
    <source>
        <dbReference type="ARBA" id="ARBA00022989"/>
    </source>
</evidence>
<protein>
    <submittedName>
        <fullName evidence="8">Archaellar assembly protein FlaJ</fullName>
    </submittedName>
</protein>
<dbReference type="Pfam" id="PF00482">
    <property type="entry name" value="T2SSF"/>
    <property type="match status" value="1"/>
</dbReference>
<gene>
    <name evidence="8" type="primary">flaJ</name>
    <name evidence="8" type="ORF">N0B31_12585</name>
</gene>
<dbReference type="NCBIfam" id="NF004704">
    <property type="entry name" value="PRK06041.1-2"/>
    <property type="match status" value="1"/>
</dbReference>
<dbReference type="InterPro" id="IPR056569">
    <property type="entry name" value="ArlJ-like"/>
</dbReference>
<name>A0A9E7QZN6_9EURY</name>
<feature type="domain" description="Type II secretion system protein GspF" evidence="7">
    <location>
        <begin position="113"/>
        <end position="237"/>
    </location>
</feature>
<accession>A0A9E7QZN6</accession>
<feature type="transmembrane region" description="Helical" evidence="6">
    <location>
        <begin position="78"/>
        <end position="97"/>
    </location>
</feature>
<feature type="transmembrane region" description="Helical" evidence="6">
    <location>
        <begin position="474"/>
        <end position="495"/>
    </location>
</feature>
<dbReference type="KEGG" id="ssai:N0B31_12585"/>
<keyword evidence="9" id="KW-1185">Reference proteome</keyword>